<dbReference type="InterPro" id="IPR001173">
    <property type="entry name" value="Glyco_trans_2-like"/>
</dbReference>
<evidence type="ECO:0000256" key="1">
    <source>
        <dbReference type="ARBA" id="ARBA00004141"/>
    </source>
</evidence>
<dbReference type="OrthoDB" id="9806824at2"/>
<dbReference type="GO" id="GO:0005886">
    <property type="term" value="C:plasma membrane"/>
    <property type="evidence" value="ECO:0007669"/>
    <property type="project" value="TreeGrafter"/>
</dbReference>
<feature type="transmembrane region" description="Helical" evidence="7">
    <location>
        <begin position="475"/>
        <end position="497"/>
    </location>
</feature>
<dbReference type="Proteomes" id="UP000248925">
    <property type="component" value="Unassembled WGS sequence"/>
</dbReference>
<feature type="transmembrane region" description="Helical" evidence="7">
    <location>
        <begin position="38"/>
        <end position="54"/>
    </location>
</feature>
<evidence type="ECO:0000256" key="2">
    <source>
        <dbReference type="ARBA" id="ARBA00022676"/>
    </source>
</evidence>
<dbReference type="AlphaFoldDB" id="A0A2W4CYI1"/>
<name>A0A2W4CYI1_9HYPH</name>
<dbReference type="CDD" id="cd06421">
    <property type="entry name" value="CESA_CelA_like"/>
    <property type="match status" value="1"/>
</dbReference>
<keyword evidence="4 7" id="KW-0812">Transmembrane</keyword>
<keyword evidence="3" id="KW-0808">Transferase</keyword>
<dbReference type="Pfam" id="PF13632">
    <property type="entry name" value="Glyco_trans_2_3"/>
    <property type="match status" value="1"/>
</dbReference>
<dbReference type="GO" id="GO:0006011">
    <property type="term" value="P:UDP-alpha-D-glucose metabolic process"/>
    <property type="evidence" value="ECO:0007669"/>
    <property type="project" value="InterPro"/>
</dbReference>
<dbReference type="GO" id="GO:0035438">
    <property type="term" value="F:cyclic-di-GMP binding"/>
    <property type="evidence" value="ECO:0007669"/>
    <property type="project" value="InterPro"/>
</dbReference>
<feature type="transmembrane region" description="Helical" evidence="7">
    <location>
        <begin position="373"/>
        <end position="395"/>
    </location>
</feature>
<feature type="transmembrane region" description="Helical" evidence="7">
    <location>
        <begin position="74"/>
        <end position="94"/>
    </location>
</feature>
<dbReference type="GO" id="GO:0016759">
    <property type="term" value="F:cellulose synthase activity"/>
    <property type="evidence" value="ECO:0007669"/>
    <property type="project" value="InterPro"/>
</dbReference>
<proteinExistence type="predicted"/>
<keyword evidence="6 7" id="KW-0472">Membrane</keyword>
<feature type="transmembrane region" description="Helical" evidence="7">
    <location>
        <begin position="437"/>
        <end position="455"/>
    </location>
</feature>
<keyword evidence="10" id="KW-1185">Reference proteome</keyword>
<evidence type="ECO:0000256" key="4">
    <source>
        <dbReference type="ARBA" id="ARBA00022692"/>
    </source>
</evidence>
<keyword evidence="5 7" id="KW-1133">Transmembrane helix</keyword>
<evidence type="ECO:0000313" key="9">
    <source>
        <dbReference type="EMBL" id="PZM15245.1"/>
    </source>
</evidence>
<dbReference type="EMBL" id="PCDP01000026">
    <property type="protein sequence ID" value="PZM15245.1"/>
    <property type="molecule type" value="Genomic_DNA"/>
</dbReference>
<evidence type="ECO:0000313" key="10">
    <source>
        <dbReference type="Proteomes" id="UP000248925"/>
    </source>
</evidence>
<dbReference type="InterPro" id="IPR050321">
    <property type="entry name" value="Glycosyltr_2/OpgH_subfam"/>
</dbReference>
<evidence type="ECO:0000256" key="5">
    <source>
        <dbReference type="ARBA" id="ARBA00022989"/>
    </source>
</evidence>
<comment type="subcellular location">
    <subcellularLocation>
        <location evidence="1">Membrane</location>
        <topology evidence="1">Multi-pass membrane protein</topology>
    </subcellularLocation>
</comment>
<feature type="transmembrane region" description="Helical" evidence="7">
    <location>
        <begin position="509"/>
        <end position="528"/>
    </location>
</feature>
<dbReference type="PANTHER" id="PTHR43867:SF2">
    <property type="entry name" value="CELLULOSE SYNTHASE CATALYTIC SUBUNIT A [UDP-FORMING]"/>
    <property type="match status" value="1"/>
</dbReference>
<protein>
    <submittedName>
        <fullName evidence="9">Cellulose synthase</fullName>
    </submittedName>
</protein>
<sequence>MSPEIVTLSDSILFCAVAILLILACSFFLDSRKASDRILFGTILIVMLLNYLFFRATRTLPELDGSAYSIWPRIYIGFETIIIFYTILSIVFFFRRTDHSGKADESERMICEMETQPAVDVFICTYNEELPILERTILAAKVIDYDNFTVWVLDDGRRDWLRQYCEDVGVSYLRRDDNAGAKGGNINNALRHSAGANAPYILILDADFAPQRSILKRTIGQFSDPNIGLIQTPQFYYNADPVQHNLLASKAWVDDQRIFFDVMQPSKDGWGAAFCVGTSCVVRRDALELIGGMPQETVTEDIHLTYRLMQKGLRTRWLNERLSVGLSAETLSGYITQRCRWCLGTIQVALLRDGPFLGRGYTLMQRLHYFHGLLFWFCRPFILLLLAAPILYYFMGLPAILMEPEAFFMYALPMVGGMWAFHYWVSDRRSLPLFTEVSQMVSAIPITVAIFHAILRPFGRPFKVTAKGEDRSQVTVLYPLAIIFLSIIVLTFVGMLNGPLLNTYHDLDGFSVAWGMVVMIYAFVSMLVCIELPRIPLDDIRFPLALRTRVGYGSSATSCMVEEISVHDARMVIPEVRVAKLVDPGDLLIFSPFQDLDVVGRVTAADHIRQRFTLSIVALKDRRNGGEIRKTPDAVRETMIERLFSEMPEAMPAQAHPRAALAGLMHRMFGSPDGLMIDGENVVEASPQVEAPTRTAEIIPLVTDAPRRRWRRAGQAAGAPAWSAS</sequence>
<evidence type="ECO:0000259" key="8">
    <source>
        <dbReference type="Pfam" id="PF13632"/>
    </source>
</evidence>
<reference evidence="9 10" key="1">
    <citation type="journal article" date="2018" name="Sci. Rep.">
        <title>Rhizobium tumorigenes sp. nov., a novel plant tumorigenic bacterium isolated from cane gall tumors on thornless blackberry.</title>
        <authorList>
            <person name="Kuzmanovi N."/>
            <person name="Smalla K."/>
            <person name="Gronow S."/>
            <person name="PuBawska J."/>
        </authorList>
    </citation>
    <scope>NUCLEOTIDE SEQUENCE [LARGE SCALE GENOMIC DNA]</scope>
    <source>
        <strain evidence="9 10">CCBAU 85046</strain>
    </source>
</reference>
<evidence type="ECO:0000256" key="6">
    <source>
        <dbReference type="ARBA" id="ARBA00023136"/>
    </source>
</evidence>
<comment type="caution">
    <text evidence="9">The sequence shown here is derived from an EMBL/GenBank/DDBJ whole genome shotgun (WGS) entry which is preliminary data.</text>
</comment>
<feature type="transmembrane region" description="Helical" evidence="7">
    <location>
        <begin position="407"/>
        <end position="425"/>
    </location>
</feature>
<evidence type="ECO:0000256" key="3">
    <source>
        <dbReference type="ARBA" id="ARBA00022679"/>
    </source>
</evidence>
<keyword evidence="2" id="KW-0328">Glycosyltransferase</keyword>
<evidence type="ECO:0000256" key="7">
    <source>
        <dbReference type="SAM" id="Phobius"/>
    </source>
</evidence>
<gene>
    <name evidence="9" type="ORF">CPY51_07950</name>
</gene>
<dbReference type="PRINTS" id="PR01439">
    <property type="entry name" value="CELLSNTHASEA"/>
</dbReference>
<dbReference type="SUPFAM" id="SSF53448">
    <property type="entry name" value="Nucleotide-diphospho-sugar transferases"/>
    <property type="match status" value="1"/>
</dbReference>
<dbReference type="InterPro" id="IPR003919">
    <property type="entry name" value="Cell_synth_A"/>
</dbReference>
<accession>A0A2W4CYI1</accession>
<dbReference type="PANTHER" id="PTHR43867">
    <property type="entry name" value="CELLULOSE SYNTHASE CATALYTIC SUBUNIT A [UDP-FORMING]"/>
    <property type="match status" value="1"/>
</dbReference>
<dbReference type="InterPro" id="IPR029044">
    <property type="entry name" value="Nucleotide-diphossugar_trans"/>
</dbReference>
<feature type="domain" description="Glycosyltransferase 2-like" evidence="8">
    <location>
        <begin position="200"/>
        <end position="405"/>
    </location>
</feature>
<dbReference type="RefSeq" id="WP_111159739.1">
    <property type="nucleotide sequence ID" value="NZ_PCDP01000026.1"/>
</dbReference>
<dbReference type="Gene3D" id="3.90.550.10">
    <property type="entry name" value="Spore Coat Polysaccharide Biosynthesis Protein SpsA, Chain A"/>
    <property type="match status" value="1"/>
</dbReference>
<feature type="transmembrane region" description="Helical" evidence="7">
    <location>
        <begin position="6"/>
        <end position="29"/>
    </location>
</feature>
<organism evidence="9 10">
    <name type="scientific">Rhizobium tubonense</name>
    <dbReference type="NCBI Taxonomy" id="484088"/>
    <lineage>
        <taxon>Bacteria</taxon>
        <taxon>Pseudomonadati</taxon>
        <taxon>Pseudomonadota</taxon>
        <taxon>Alphaproteobacteria</taxon>
        <taxon>Hyphomicrobiales</taxon>
        <taxon>Rhizobiaceae</taxon>
        <taxon>Rhizobium/Agrobacterium group</taxon>
        <taxon>Rhizobium</taxon>
    </lineage>
</organism>